<sequence>MQKTINNNQYVLGIDIGGSHITAALLDMQQRNILKNTYTRERVDSHASAEQITCTWCGAIRTAYKKAGIEIGNLGIAMPGPFDYDNGISYIAGNDKYAAFYGLNVKDMLASELQIDRNQILMSNDASCFLAGEVFAGEARAYQNLIGITLGTGLGSAVCTEGKITDANLWCSPFLNGIAEDYLSTRWFLKRYYELTGLNILNVRELTLLYDENQTVRKIFTEFSYNLGLFLRDFQQDYAAEAIVIGGNIANASSRFVPNVVKYLESQGISTPIHISKLNEDAALVGAAGCWAVGINQVTEKN</sequence>
<dbReference type="SUPFAM" id="SSF53067">
    <property type="entry name" value="Actin-like ATPase domain"/>
    <property type="match status" value="1"/>
</dbReference>
<organism evidence="2 3">
    <name type="scientific">Pedobacter psychrodurus</name>
    <dbReference type="NCBI Taxonomy" id="2530456"/>
    <lineage>
        <taxon>Bacteria</taxon>
        <taxon>Pseudomonadati</taxon>
        <taxon>Bacteroidota</taxon>
        <taxon>Sphingobacteriia</taxon>
        <taxon>Sphingobacteriales</taxon>
        <taxon>Sphingobacteriaceae</taxon>
        <taxon>Pedobacter</taxon>
    </lineage>
</organism>
<name>A0A4R0PDG8_9SPHI</name>
<evidence type="ECO:0000256" key="1">
    <source>
        <dbReference type="ARBA" id="ARBA00006479"/>
    </source>
</evidence>
<protein>
    <submittedName>
        <fullName evidence="2">ROK family protein</fullName>
    </submittedName>
</protein>
<dbReference type="Pfam" id="PF00480">
    <property type="entry name" value="ROK"/>
    <property type="match status" value="1"/>
</dbReference>
<comment type="similarity">
    <text evidence="1">Belongs to the ROK (NagC/XylR) family.</text>
</comment>
<proteinExistence type="inferred from homology"/>
<accession>A0A4R0PDG8</accession>
<dbReference type="InterPro" id="IPR000600">
    <property type="entry name" value="ROK"/>
</dbReference>
<reference evidence="2 3" key="1">
    <citation type="submission" date="2019-02" db="EMBL/GenBank/DDBJ databases">
        <title>Pedobacter sp. RP-3-21 sp. nov., isolated from Arctic soil.</title>
        <authorList>
            <person name="Dahal R.H."/>
        </authorList>
    </citation>
    <scope>NUCLEOTIDE SEQUENCE [LARGE SCALE GENOMIC DNA]</scope>
    <source>
        <strain evidence="2 3">RP-3-21</strain>
    </source>
</reference>
<dbReference type="InterPro" id="IPR043129">
    <property type="entry name" value="ATPase_NBD"/>
</dbReference>
<dbReference type="PANTHER" id="PTHR18964:SF149">
    <property type="entry name" value="BIFUNCTIONAL UDP-N-ACETYLGLUCOSAMINE 2-EPIMERASE_N-ACETYLMANNOSAMINE KINASE"/>
    <property type="match status" value="1"/>
</dbReference>
<comment type="caution">
    <text evidence="2">The sequence shown here is derived from an EMBL/GenBank/DDBJ whole genome shotgun (WGS) entry which is preliminary data.</text>
</comment>
<gene>
    <name evidence="2" type="ORF">EZ456_24415</name>
</gene>
<dbReference type="Proteomes" id="UP000293925">
    <property type="component" value="Unassembled WGS sequence"/>
</dbReference>
<evidence type="ECO:0000313" key="2">
    <source>
        <dbReference type="EMBL" id="TCD15649.1"/>
    </source>
</evidence>
<dbReference type="EMBL" id="SJSO01000038">
    <property type="protein sequence ID" value="TCD15649.1"/>
    <property type="molecule type" value="Genomic_DNA"/>
</dbReference>
<dbReference type="AlphaFoldDB" id="A0A4R0PDG8"/>
<dbReference type="Gene3D" id="3.30.420.40">
    <property type="match status" value="3"/>
</dbReference>
<keyword evidence="3" id="KW-1185">Reference proteome</keyword>
<evidence type="ECO:0000313" key="3">
    <source>
        <dbReference type="Proteomes" id="UP000293925"/>
    </source>
</evidence>
<dbReference type="OrthoDB" id="49666at2"/>
<dbReference type="PANTHER" id="PTHR18964">
    <property type="entry name" value="ROK (REPRESSOR, ORF, KINASE) FAMILY"/>
    <property type="match status" value="1"/>
</dbReference>
<dbReference type="RefSeq" id="WP_131534777.1">
    <property type="nucleotide sequence ID" value="NZ_SJSO01000038.1"/>
</dbReference>